<reference evidence="8" key="1">
    <citation type="submission" date="2018-06" db="EMBL/GenBank/DDBJ databases">
        <authorList>
            <person name="Zhirakovskaya E."/>
        </authorList>
    </citation>
    <scope>NUCLEOTIDE SEQUENCE</scope>
</reference>
<dbReference type="PIRSF" id="PIRSF036427">
    <property type="entry name" value="Precrrn-2_mtase"/>
    <property type="match status" value="1"/>
</dbReference>
<evidence type="ECO:0000313" key="8">
    <source>
        <dbReference type="EMBL" id="VAW16160.1"/>
    </source>
</evidence>
<dbReference type="InterPro" id="IPR000878">
    <property type="entry name" value="4pyrrol_Mease"/>
</dbReference>
<dbReference type="InterPro" id="IPR035996">
    <property type="entry name" value="4pyrrol_Methylase_sf"/>
</dbReference>
<feature type="domain" description="Tetrapyrrole methylase" evidence="7">
    <location>
        <begin position="4"/>
        <end position="209"/>
    </location>
</feature>
<keyword evidence="6" id="KW-0949">S-adenosyl-L-methionine</keyword>
<dbReference type="NCBIfam" id="TIGR01467">
    <property type="entry name" value="cobI_cbiL"/>
    <property type="match status" value="1"/>
</dbReference>
<dbReference type="PANTHER" id="PTHR43467">
    <property type="entry name" value="COBALT-PRECORRIN-2 C(20)-METHYLTRANSFERASE"/>
    <property type="match status" value="1"/>
</dbReference>
<dbReference type="GO" id="GO:0032259">
    <property type="term" value="P:methylation"/>
    <property type="evidence" value="ECO:0007669"/>
    <property type="project" value="UniProtKB-KW"/>
</dbReference>
<evidence type="ECO:0000256" key="3">
    <source>
        <dbReference type="ARBA" id="ARBA00022573"/>
    </source>
</evidence>
<proteinExistence type="inferred from homology"/>
<dbReference type="CDD" id="cd11645">
    <property type="entry name" value="Precorrin_2_C20_MT"/>
    <property type="match status" value="1"/>
</dbReference>
<dbReference type="InterPro" id="IPR012382">
    <property type="entry name" value="CobI/CbiL"/>
</dbReference>
<dbReference type="Gene3D" id="3.30.950.10">
    <property type="entry name" value="Methyltransferase, Cobalt-precorrin-4 Transmethylase, Domain 2"/>
    <property type="match status" value="1"/>
</dbReference>
<dbReference type="GO" id="GO:0030788">
    <property type="term" value="F:precorrin-2 C20-methyltransferase activity"/>
    <property type="evidence" value="ECO:0007669"/>
    <property type="project" value="UniProtKB-EC"/>
</dbReference>
<evidence type="ECO:0000256" key="5">
    <source>
        <dbReference type="ARBA" id="ARBA00022679"/>
    </source>
</evidence>
<dbReference type="InterPro" id="IPR006364">
    <property type="entry name" value="CobI/CbiL/CobIJ_dom"/>
</dbReference>
<dbReference type="GO" id="GO:0009236">
    <property type="term" value="P:cobalamin biosynthetic process"/>
    <property type="evidence" value="ECO:0007669"/>
    <property type="project" value="UniProtKB-UniPathway"/>
</dbReference>
<dbReference type="Pfam" id="PF00590">
    <property type="entry name" value="TP_methylase"/>
    <property type="match status" value="1"/>
</dbReference>
<dbReference type="EMBL" id="UOEQ01000091">
    <property type="protein sequence ID" value="VAW16160.1"/>
    <property type="molecule type" value="Genomic_DNA"/>
</dbReference>
<evidence type="ECO:0000256" key="4">
    <source>
        <dbReference type="ARBA" id="ARBA00022603"/>
    </source>
</evidence>
<keyword evidence="4 8" id="KW-0489">Methyltransferase</keyword>
<evidence type="ECO:0000256" key="2">
    <source>
        <dbReference type="ARBA" id="ARBA00005879"/>
    </source>
</evidence>
<dbReference type="Gene3D" id="3.40.1010.10">
    <property type="entry name" value="Cobalt-precorrin-4 Transmethylase, Domain 1"/>
    <property type="match status" value="1"/>
</dbReference>
<evidence type="ECO:0000256" key="1">
    <source>
        <dbReference type="ARBA" id="ARBA00004953"/>
    </source>
</evidence>
<comment type="pathway">
    <text evidence="1">Cofactor biosynthesis; adenosylcobalamin biosynthesis.</text>
</comment>
<keyword evidence="3" id="KW-0169">Cobalamin biosynthesis</keyword>
<dbReference type="InterPro" id="IPR014777">
    <property type="entry name" value="4pyrrole_Mease_sub1"/>
</dbReference>
<evidence type="ECO:0000259" key="7">
    <source>
        <dbReference type="Pfam" id="PF00590"/>
    </source>
</evidence>
<keyword evidence="5 8" id="KW-0808">Transferase</keyword>
<dbReference type="PANTHER" id="PTHR43467:SF2">
    <property type="entry name" value="COBALT-PRECORRIN-2 C(20)-METHYLTRANSFERASE"/>
    <property type="match status" value="1"/>
</dbReference>
<dbReference type="SUPFAM" id="SSF53790">
    <property type="entry name" value="Tetrapyrrole methylase"/>
    <property type="match status" value="1"/>
</dbReference>
<organism evidence="8">
    <name type="scientific">hydrothermal vent metagenome</name>
    <dbReference type="NCBI Taxonomy" id="652676"/>
    <lineage>
        <taxon>unclassified sequences</taxon>
        <taxon>metagenomes</taxon>
        <taxon>ecological metagenomes</taxon>
    </lineage>
</organism>
<dbReference type="InterPro" id="IPR014776">
    <property type="entry name" value="4pyrrole_Mease_sub2"/>
</dbReference>
<sequence length="245" mass="26763">MAGTLHLIGVGPGDPDLITLKAAKILVSVNMVAFPQKPGIESLALKIAAPHLRKNIAQMPIILPMKTSRQPAKDAYDQAAMQIGEQLDAGISIAYLCEGDPFFYGSAMYLFSRLAHQYNVQIVPGISSLNAAAAAINRPLAARDEILKILPATLDDKTLLEELKNTEAAAIIKVGRHFDRVKKIIVQSGHAKGAMVIEFASQPHENIRKISAIDAQELSYFSIILCYRGQEMWGQKAWGEKDMSQ</sequence>
<accession>A0A3B0TH42</accession>
<dbReference type="AlphaFoldDB" id="A0A3B0TH42"/>
<comment type="similarity">
    <text evidence="2">Belongs to the precorrin methyltransferase family.</text>
</comment>
<name>A0A3B0TH42_9ZZZZ</name>
<dbReference type="EC" id="2.1.1.130" evidence="8"/>
<evidence type="ECO:0000256" key="6">
    <source>
        <dbReference type="ARBA" id="ARBA00022691"/>
    </source>
</evidence>
<protein>
    <submittedName>
        <fullName evidence="8">Precorrin-2 C(20)-methyltransferase</fullName>
        <ecNumber evidence="8">2.1.1.130</ecNumber>
    </submittedName>
</protein>
<gene>
    <name evidence="8" type="ORF">MNBD_ALPHA11-1520</name>
</gene>
<dbReference type="UniPathway" id="UPA00148"/>